<dbReference type="EMBL" id="BMSA01000023">
    <property type="protein sequence ID" value="GGT78020.1"/>
    <property type="molecule type" value="Genomic_DNA"/>
</dbReference>
<dbReference type="AlphaFoldDB" id="A0A918HMT5"/>
<evidence type="ECO:0000256" key="1">
    <source>
        <dbReference type="SAM" id="MobiDB-lite"/>
    </source>
</evidence>
<keyword evidence="3" id="KW-1185">Reference proteome</keyword>
<sequence>MGPGSHAGPRTRAADPPGAVPAGPPDVAGEGPSYSDRVNGDWLIRGRDGRLSIYLTSDGAVLCRAERTPGGPWDPPRRIGGAQKLHPVLAVGHGPDGYGHLTSWRPTVKGEAGLVHSTHYRPLLAALDWVPIGHPDKKGDRTGTPAVAVDAQGRAHVFVRNGAAGIAMVAQKEKGGWDPWCALPGEGAAQEPVAVTGESGCVEVYAAGSGALLHWRQREPGARPVLEETLDVVPARPGTLRALATSPEHTTLFFTDDSGDVRAWRPGDKPVPVLPAAGPGPVAAIRCVLDGHDCTLLAQRSASGRVAFAAYPTEQESAGAWWTESGPRLPADTEVALAVDHEGRVVAATLSPSTGRLLLTRRKDEPGLALTAWQEM</sequence>
<dbReference type="SUPFAM" id="SSF89372">
    <property type="entry name" value="Fucose-specific lectin"/>
    <property type="match status" value="1"/>
</dbReference>
<comment type="caution">
    <text evidence="2">The sequence shown here is derived from an EMBL/GenBank/DDBJ whole genome shotgun (WGS) entry which is preliminary data.</text>
</comment>
<organism evidence="2 3">
    <name type="scientific">Streptomyces phaeofaciens</name>
    <dbReference type="NCBI Taxonomy" id="68254"/>
    <lineage>
        <taxon>Bacteria</taxon>
        <taxon>Bacillati</taxon>
        <taxon>Actinomycetota</taxon>
        <taxon>Actinomycetes</taxon>
        <taxon>Kitasatosporales</taxon>
        <taxon>Streptomycetaceae</taxon>
        <taxon>Streptomyces</taxon>
    </lineage>
</organism>
<evidence type="ECO:0000313" key="3">
    <source>
        <dbReference type="Proteomes" id="UP000646776"/>
    </source>
</evidence>
<evidence type="ECO:0000313" key="2">
    <source>
        <dbReference type="EMBL" id="GGT78020.1"/>
    </source>
</evidence>
<protein>
    <submittedName>
        <fullName evidence="2">Uncharacterized protein</fullName>
    </submittedName>
</protein>
<dbReference type="Gene3D" id="2.120.10.70">
    <property type="entry name" value="Fucose-specific lectin"/>
    <property type="match status" value="1"/>
</dbReference>
<name>A0A918HMT5_9ACTN</name>
<proteinExistence type="predicted"/>
<dbReference type="Proteomes" id="UP000646776">
    <property type="component" value="Unassembled WGS sequence"/>
</dbReference>
<feature type="region of interest" description="Disordered" evidence="1">
    <location>
        <begin position="1"/>
        <end position="38"/>
    </location>
</feature>
<accession>A0A918HMT5</accession>
<reference evidence="2" key="2">
    <citation type="submission" date="2020-09" db="EMBL/GenBank/DDBJ databases">
        <authorList>
            <person name="Sun Q."/>
            <person name="Ohkuma M."/>
        </authorList>
    </citation>
    <scope>NUCLEOTIDE SEQUENCE</scope>
    <source>
        <strain evidence="2">JCM 4125</strain>
    </source>
</reference>
<reference evidence="2" key="1">
    <citation type="journal article" date="2014" name="Int. J. Syst. Evol. Microbiol.">
        <title>Complete genome sequence of Corynebacterium casei LMG S-19264T (=DSM 44701T), isolated from a smear-ripened cheese.</title>
        <authorList>
            <consortium name="US DOE Joint Genome Institute (JGI-PGF)"/>
            <person name="Walter F."/>
            <person name="Albersmeier A."/>
            <person name="Kalinowski J."/>
            <person name="Ruckert C."/>
        </authorList>
    </citation>
    <scope>NUCLEOTIDE SEQUENCE</scope>
    <source>
        <strain evidence="2">JCM 4125</strain>
    </source>
</reference>
<gene>
    <name evidence="2" type="ORF">GCM10010226_65290</name>
</gene>